<sequence>MDGSVIISHLKKEADVKTENSETVEIIEITEQDIQQVIELQQNVQETEDPSTVVLQNIEIEDGNELPIILHDFSNNSDGNLQIDSIGSLEEDVIHTYIIEGEYDEVNGQEIIYQEVDEDEDENTVHYVIHQEDTEYDEDPDEFHEDGNHTIRYTFQEAEENVDEPESTVEYVEEEDYSSKQIGKNKIVQDKSVQESTEEEIKVPFIKREEDLIECDICQKYFRTKAALKRHISVNHQAKNEMDVDDPLTLKLCLCCGEPSDSGHTVGDFKCETCGKLFVQMNYLQRHISIEHPIDEQYACSDCKKVFKIKEELLEHMKIHPIKTVKCLDCNREFSRKYHLDRHIGQTGCMGHPRKAYDCRVCNKFFTRKDNLAEHLRAHAGQTKKKKKYTCEFCSKDFHGISLLNIHIRTHTGEKPYPCDLCPKSFPSSGAMKKHRRMHTGEKPYRCDKCDKQFAAKETLNRHCRTHTGDKPHSCQFCGKAFIQPSQLRAHIFHHTGENAYTCHYCGRAFNRRLRLTHHIKFMHEGAEPLPCEECDKTFYRKEDLARHMLSHSGEKSFVCEICQKGFSVKSSLKIHKLTHKKEQPCSCDTCGRAFIRKDCLMRHIRARHRDVLEDIMANAEKKRLQQQLLSAASSAASMTSLAENHIWNELTLTESIKELLTLLVDEECLLEFGYPDAPVDRVLDCVIRRCGYKPASEEDFDYIGRMRENAKLLFTVVIDDEAVKELLNNQTVDEVILHVLRLAKRVDDEKFLCGGIYECGWNFYMVYGKFIYIFQTFIKKTFNTLSGRTENLNI</sequence>
<feature type="domain" description="C2H2-type" evidence="12">
    <location>
        <begin position="445"/>
        <end position="472"/>
    </location>
</feature>
<dbReference type="InterPro" id="IPR013087">
    <property type="entry name" value="Znf_C2H2_type"/>
</dbReference>
<proteinExistence type="inferred from homology"/>
<feature type="domain" description="C2H2-type" evidence="12">
    <location>
        <begin position="417"/>
        <end position="444"/>
    </location>
</feature>
<evidence type="ECO:0000256" key="9">
    <source>
        <dbReference type="ARBA" id="ARBA00023163"/>
    </source>
</evidence>
<dbReference type="GO" id="GO:0005634">
    <property type="term" value="C:nucleus"/>
    <property type="evidence" value="ECO:0007669"/>
    <property type="project" value="UniProtKB-SubCell"/>
</dbReference>
<feature type="domain" description="C2H2-type" evidence="12">
    <location>
        <begin position="530"/>
        <end position="557"/>
    </location>
</feature>
<dbReference type="EMBL" id="OU896710">
    <property type="protein sequence ID" value="CAG9821169.1"/>
    <property type="molecule type" value="Genomic_DNA"/>
</dbReference>
<protein>
    <recommendedName>
        <fullName evidence="12">C2H2-type domain-containing protein</fullName>
    </recommendedName>
</protein>
<dbReference type="OrthoDB" id="654211at2759"/>
<dbReference type="Pfam" id="PF00096">
    <property type="entry name" value="zf-C2H2"/>
    <property type="match status" value="11"/>
</dbReference>
<comment type="subcellular location">
    <subcellularLocation>
        <location evidence="1">Nucleus</location>
    </subcellularLocation>
</comment>
<feature type="domain" description="C2H2-type" evidence="12">
    <location>
        <begin position="389"/>
        <end position="416"/>
    </location>
</feature>
<dbReference type="InterPro" id="IPR036236">
    <property type="entry name" value="Znf_C2H2_sf"/>
</dbReference>
<keyword evidence="5 11" id="KW-0863">Zinc-finger</keyword>
<evidence type="ECO:0000256" key="7">
    <source>
        <dbReference type="ARBA" id="ARBA00023015"/>
    </source>
</evidence>
<evidence type="ECO:0000256" key="6">
    <source>
        <dbReference type="ARBA" id="ARBA00022833"/>
    </source>
</evidence>
<keyword evidence="7" id="KW-0805">Transcription regulation</keyword>
<feature type="domain" description="C2H2-type" evidence="12">
    <location>
        <begin position="269"/>
        <end position="297"/>
    </location>
</feature>
<keyword evidence="4" id="KW-0677">Repeat</keyword>
<dbReference type="FunFam" id="3.30.160.60:FF:000345">
    <property type="entry name" value="Zinc finger protein Gfi-1"/>
    <property type="match status" value="1"/>
</dbReference>
<evidence type="ECO:0000256" key="4">
    <source>
        <dbReference type="ARBA" id="ARBA00022737"/>
    </source>
</evidence>
<dbReference type="FunFam" id="3.30.160.60:FF:003288">
    <property type="entry name" value="Uncharacterized protein"/>
    <property type="match status" value="1"/>
</dbReference>
<keyword evidence="6" id="KW-0862">Zinc</keyword>
<evidence type="ECO:0000256" key="10">
    <source>
        <dbReference type="ARBA" id="ARBA00023242"/>
    </source>
</evidence>
<keyword evidence="9" id="KW-0804">Transcription</keyword>
<dbReference type="GO" id="GO:0006355">
    <property type="term" value="P:regulation of DNA-templated transcription"/>
    <property type="evidence" value="ECO:0007669"/>
    <property type="project" value="UniProtKB-ARBA"/>
</dbReference>
<dbReference type="Proteomes" id="UP001153737">
    <property type="component" value="Chromosome 4"/>
</dbReference>
<reference evidence="13" key="1">
    <citation type="submission" date="2022-01" db="EMBL/GenBank/DDBJ databases">
        <authorList>
            <person name="King R."/>
        </authorList>
    </citation>
    <scope>NUCLEOTIDE SEQUENCE</scope>
</reference>
<name>A0A9N9SIL8_PHACE</name>
<dbReference type="AlphaFoldDB" id="A0A9N9SIL8"/>
<reference evidence="13" key="2">
    <citation type="submission" date="2022-10" db="EMBL/GenBank/DDBJ databases">
        <authorList>
            <consortium name="ENA_rothamsted_submissions"/>
            <consortium name="culmorum"/>
            <person name="King R."/>
        </authorList>
    </citation>
    <scope>NUCLEOTIDE SEQUENCE</scope>
</reference>
<dbReference type="GO" id="GO:0003677">
    <property type="term" value="F:DNA binding"/>
    <property type="evidence" value="ECO:0007669"/>
    <property type="project" value="UniProtKB-KW"/>
</dbReference>
<accession>A0A9N9SIL8</accession>
<feature type="domain" description="C2H2-type" evidence="12">
    <location>
        <begin position="501"/>
        <end position="529"/>
    </location>
</feature>
<feature type="domain" description="C2H2-type" evidence="12">
    <location>
        <begin position="473"/>
        <end position="500"/>
    </location>
</feature>
<dbReference type="FunFam" id="3.30.160.60:FF:000624">
    <property type="entry name" value="zinc finger protein 697"/>
    <property type="match status" value="1"/>
</dbReference>
<gene>
    <name evidence="13" type="ORF">PHAECO_LOCUS7822</name>
</gene>
<evidence type="ECO:0000313" key="14">
    <source>
        <dbReference type="Proteomes" id="UP001153737"/>
    </source>
</evidence>
<organism evidence="13 14">
    <name type="scientific">Phaedon cochleariae</name>
    <name type="common">Mustard beetle</name>
    <dbReference type="NCBI Taxonomy" id="80249"/>
    <lineage>
        <taxon>Eukaryota</taxon>
        <taxon>Metazoa</taxon>
        <taxon>Ecdysozoa</taxon>
        <taxon>Arthropoda</taxon>
        <taxon>Hexapoda</taxon>
        <taxon>Insecta</taxon>
        <taxon>Pterygota</taxon>
        <taxon>Neoptera</taxon>
        <taxon>Endopterygota</taxon>
        <taxon>Coleoptera</taxon>
        <taxon>Polyphaga</taxon>
        <taxon>Cucujiformia</taxon>
        <taxon>Chrysomeloidea</taxon>
        <taxon>Chrysomelidae</taxon>
        <taxon>Chrysomelinae</taxon>
        <taxon>Chrysomelini</taxon>
        <taxon>Phaedon</taxon>
    </lineage>
</organism>
<evidence type="ECO:0000259" key="12">
    <source>
        <dbReference type="PROSITE" id="PS50157"/>
    </source>
</evidence>
<feature type="domain" description="C2H2-type" evidence="12">
    <location>
        <begin position="357"/>
        <end position="384"/>
    </location>
</feature>
<dbReference type="FunFam" id="3.30.160.60:FF:000045">
    <property type="entry name" value="ZFP69 zinc finger protein B"/>
    <property type="match status" value="1"/>
</dbReference>
<dbReference type="PANTHER" id="PTHR24377">
    <property type="entry name" value="IP01015P-RELATED"/>
    <property type="match status" value="1"/>
</dbReference>
<feature type="domain" description="C2H2-type" evidence="12">
    <location>
        <begin position="586"/>
        <end position="609"/>
    </location>
</feature>
<dbReference type="GO" id="GO:0008270">
    <property type="term" value="F:zinc ion binding"/>
    <property type="evidence" value="ECO:0007669"/>
    <property type="project" value="UniProtKB-KW"/>
</dbReference>
<dbReference type="SUPFAM" id="SSF57667">
    <property type="entry name" value="beta-beta-alpha zinc fingers"/>
    <property type="match status" value="6"/>
</dbReference>
<feature type="domain" description="C2H2-type" evidence="12">
    <location>
        <begin position="558"/>
        <end position="585"/>
    </location>
</feature>
<evidence type="ECO:0000256" key="11">
    <source>
        <dbReference type="PROSITE-ProRule" id="PRU00042"/>
    </source>
</evidence>
<evidence type="ECO:0000256" key="1">
    <source>
        <dbReference type="ARBA" id="ARBA00004123"/>
    </source>
</evidence>
<dbReference type="SMART" id="SM00355">
    <property type="entry name" value="ZnF_C2H2"/>
    <property type="match status" value="13"/>
</dbReference>
<keyword evidence="14" id="KW-1185">Reference proteome</keyword>
<evidence type="ECO:0000313" key="13">
    <source>
        <dbReference type="EMBL" id="CAG9821169.1"/>
    </source>
</evidence>
<feature type="domain" description="C2H2-type" evidence="12">
    <location>
        <begin position="298"/>
        <end position="320"/>
    </location>
</feature>
<keyword evidence="3" id="KW-0479">Metal-binding</keyword>
<dbReference type="PROSITE" id="PS50157">
    <property type="entry name" value="ZINC_FINGER_C2H2_2"/>
    <property type="match status" value="12"/>
</dbReference>
<evidence type="ECO:0000256" key="8">
    <source>
        <dbReference type="ARBA" id="ARBA00023125"/>
    </source>
</evidence>
<evidence type="ECO:0000256" key="2">
    <source>
        <dbReference type="ARBA" id="ARBA00006991"/>
    </source>
</evidence>
<evidence type="ECO:0000256" key="5">
    <source>
        <dbReference type="ARBA" id="ARBA00022771"/>
    </source>
</evidence>
<dbReference type="FunFam" id="3.30.160.60:FF:001228">
    <property type="entry name" value="Zinc finger protein 236"/>
    <property type="match status" value="1"/>
</dbReference>
<dbReference type="Gene3D" id="3.30.160.60">
    <property type="entry name" value="Classic Zinc Finger"/>
    <property type="match status" value="11"/>
</dbReference>
<dbReference type="InterPro" id="IPR050826">
    <property type="entry name" value="Krueppel_C2H2_ZnFinger"/>
</dbReference>
<dbReference type="PROSITE" id="PS00028">
    <property type="entry name" value="ZINC_FINGER_C2H2_1"/>
    <property type="match status" value="12"/>
</dbReference>
<evidence type="ECO:0000256" key="3">
    <source>
        <dbReference type="ARBA" id="ARBA00022723"/>
    </source>
</evidence>
<feature type="domain" description="C2H2-type" evidence="12">
    <location>
        <begin position="213"/>
        <end position="241"/>
    </location>
</feature>
<keyword evidence="8" id="KW-0238">DNA-binding</keyword>
<dbReference type="FunFam" id="3.30.160.60:FF:002343">
    <property type="entry name" value="Zinc finger protein 33A"/>
    <property type="match status" value="1"/>
</dbReference>
<comment type="similarity">
    <text evidence="2">Belongs to the krueppel C2H2-type zinc-finger protein family.</text>
</comment>
<keyword evidence="10" id="KW-0539">Nucleus</keyword>